<protein>
    <submittedName>
        <fullName evidence="2">Lactoylglutathione lyase</fullName>
    </submittedName>
</protein>
<dbReference type="Gene3D" id="3.10.180.10">
    <property type="entry name" value="2,3-Dihydroxybiphenyl 1,2-Dioxygenase, domain 1"/>
    <property type="match status" value="1"/>
</dbReference>
<dbReference type="InterPro" id="IPR004360">
    <property type="entry name" value="Glyas_Fos-R_dOase_dom"/>
</dbReference>
<dbReference type="SUPFAM" id="SSF54593">
    <property type="entry name" value="Glyoxalase/Bleomycin resistance protein/Dihydroxybiphenyl dioxygenase"/>
    <property type="match status" value="1"/>
</dbReference>
<evidence type="ECO:0000313" key="2">
    <source>
        <dbReference type="EMBL" id="MBY8822042.1"/>
    </source>
</evidence>
<evidence type="ECO:0000313" key="3">
    <source>
        <dbReference type="Proteomes" id="UP000706039"/>
    </source>
</evidence>
<sequence length="145" mass="15883">MAKMIFVNLPVADVAKARRFYEAVGATADTRFCTDDTAMMAFSDTITFMLMSHQRFNDFTTKSVADTRSTAQVLLCLSEDSRDGVEATMTKAITAGAKADPTPRQEMGDFMYGRSFEDLDGHIVELVWMDVDAAMAAWSAEPAAA</sequence>
<dbReference type="PANTHER" id="PTHR36503">
    <property type="entry name" value="BLR2520 PROTEIN"/>
    <property type="match status" value="1"/>
</dbReference>
<reference evidence="2 3" key="1">
    <citation type="submission" date="2021-08" db="EMBL/GenBank/DDBJ databases">
        <authorList>
            <person name="Tuo L."/>
        </authorList>
    </citation>
    <scope>NUCLEOTIDE SEQUENCE [LARGE SCALE GENOMIC DNA]</scope>
    <source>
        <strain evidence="2 3">JCM 31229</strain>
    </source>
</reference>
<gene>
    <name evidence="2" type="ORF">K7G82_07050</name>
</gene>
<name>A0ABS7PL62_9SPHN</name>
<feature type="domain" description="Glyoxalase/fosfomycin resistance/dioxygenase" evidence="1">
    <location>
        <begin position="7"/>
        <end position="126"/>
    </location>
</feature>
<dbReference type="Pfam" id="PF00903">
    <property type="entry name" value="Glyoxalase"/>
    <property type="match status" value="1"/>
</dbReference>
<dbReference type="Proteomes" id="UP000706039">
    <property type="component" value="Unassembled WGS sequence"/>
</dbReference>
<dbReference type="PANTHER" id="PTHR36503:SF2">
    <property type="entry name" value="BLR2408 PROTEIN"/>
    <property type="match status" value="1"/>
</dbReference>
<proteinExistence type="predicted"/>
<organism evidence="2 3">
    <name type="scientific">Sphingomonas colocasiae</name>
    <dbReference type="NCBI Taxonomy" id="1848973"/>
    <lineage>
        <taxon>Bacteria</taxon>
        <taxon>Pseudomonadati</taxon>
        <taxon>Pseudomonadota</taxon>
        <taxon>Alphaproteobacteria</taxon>
        <taxon>Sphingomonadales</taxon>
        <taxon>Sphingomonadaceae</taxon>
        <taxon>Sphingomonas</taxon>
    </lineage>
</organism>
<dbReference type="EMBL" id="JAINVV010000004">
    <property type="protein sequence ID" value="MBY8822042.1"/>
    <property type="molecule type" value="Genomic_DNA"/>
</dbReference>
<dbReference type="GO" id="GO:0016829">
    <property type="term" value="F:lyase activity"/>
    <property type="evidence" value="ECO:0007669"/>
    <property type="project" value="UniProtKB-KW"/>
</dbReference>
<keyword evidence="3" id="KW-1185">Reference proteome</keyword>
<accession>A0ABS7PL62</accession>
<keyword evidence="2" id="KW-0456">Lyase</keyword>
<comment type="caution">
    <text evidence="2">The sequence shown here is derived from an EMBL/GenBank/DDBJ whole genome shotgun (WGS) entry which is preliminary data.</text>
</comment>
<evidence type="ECO:0000259" key="1">
    <source>
        <dbReference type="Pfam" id="PF00903"/>
    </source>
</evidence>
<dbReference type="InterPro" id="IPR029068">
    <property type="entry name" value="Glyas_Bleomycin-R_OHBP_Dase"/>
</dbReference>
<dbReference type="RefSeq" id="WP_222989158.1">
    <property type="nucleotide sequence ID" value="NZ_JAINVV010000004.1"/>
</dbReference>